<accession>A0A9N9U4W8</accession>
<reference evidence="1 2" key="2">
    <citation type="submission" date="2021-10" db="EMBL/GenBank/DDBJ databases">
        <authorList>
            <person name="Piombo E."/>
        </authorList>
    </citation>
    <scope>NUCLEOTIDE SEQUENCE [LARGE SCALE GENOMIC DNA]</scope>
</reference>
<proteinExistence type="predicted"/>
<organism evidence="1 2">
    <name type="scientific">Clonostachys byssicola</name>
    <dbReference type="NCBI Taxonomy" id="160290"/>
    <lineage>
        <taxon>Eukaryota</taxon>
        <taxon>Fungi</taxon>
        <taxon>Dikarya</taxon>
        <taxon>Ascomycota</taxon>
        <taxon>Pezizomycotina</taxon>
        <taxon>Sordariomycetes</taxon>
        <taxon>Hypocreomycetidae</taxon>
        <taxon>Hypocreales</taxon>
        <taxon>Bionectriaceae</taxon>
        <taxon>Clonostachys</taxon>
    </lineage>
</organism>
<sequence length="94" mass="10581">MWFELSDGGYTYLRIAGKCGSFYDILTSLFHRMLWIGSKDDIEMSLDNFVSCDDDDTGVKKPALATRKPLLERSEDDAKWFAAAIMTFGSNVAI</sequence>
<evidence type="ECO:0000313" key="2">
    <source>
        <dbReference type="Proteomes" id="UP000754883"/>
    </source>
</evidence>
<dbReference type="AlphaFoldDB" id="A0A9N9U4W8"/>
<dbReference type="Proteomes" id="UP000754883">
    <property type="component" value="Unassembled WGS sequence"/>
</dbReference>
<evidence type="ECO:0000313" key="1">
    <source>
        <dbReference type="EMBL" id="CAG9981895.1"/>
    </source>
</evidence>
<keyword evidence="2" id="KW-1185">Reference proteome</keyword>
<gene>
    <name evidence="1" type="ORF">CBYS24578_00009460</name>
</gene>
<name>A0A9N9U4W8_9HYPO</name>
<protein>
    <submittedName>
        <fullName evidence="1">Uncharacterized protein</fullName>
    </submittedName>
</protein>
<comment type="caution">
    <text evidence="1">The sequence shown here is derived from an EMBL/GenBank/DDBJ whole genome shotgun (WGS) entry which is preliminary data.</text>
</comment>
<dbReference type="EMBL" id="CABFNO020001328">
    <property type="protein sequence ID" value="CAG9981895.1"/>
    <property type="molecule type" value="Genomic_DNA"/>
</dbReference>
<reference evidence="2" key="1">
    <citation type="submission" date="2019-06" db="EMBL/GenBank/DDBJ databases">
        <authorList>
            <person name="Broberg M."/>
        </authorList>
    </citation>
    <scope>NUCLEOTIDE SEQUENCE [LARGE SCALE GENOMIC DNA]</scope>
</reference>